<evidence type="ECO:0000256" key="2">
    <source>
        <dbReference type="SAM" id="SignalP"/>
    </source>
</evidence>
<reference evidence="3" key="1">
    <citation type="submission" date="2016-04" db="EMBL/GenBank/DDBJ databases">
        <authorList>
            <person name="Evans L.H."/>
            <person name="Alamgir A."/>
            <person name="Owens N."/>
            <person name="Weber N.D."/>
            <person name="Virtaneva K."/>
            <person name="Barbian K."/>
            <person name="Babar A."/>
            <person name="Rosenke K."/>
        </authorList>
    </citation>
    <scope>NUCLEOTIDE SEQUENCE</scope>
    <source>
        <strain evidence="3">86</strain>
    </source>
</reference>
<proteinExistence type="predicted"/>
<dbReference type="AlphaFoldDB" id="A0A212JLI5"/>
<evidence type="ECO:0000313" key="3">
    <source>
        <dbReference type="EMBL" id="SBW00282.1"/>
    </source>
</evidence>
<accession>A0A212JLI5</accession>
<keyword evidence="2" id="KW-0732">Signal</keyword>
<evidence type="ECO:0000256" key="1">
    <source>
        <dbReference type="SAM" id="MobiDB-lite"/>
    </source>
</evidence>
<gene>
    <name evidence="3" type="ORF">KL86DPRO_11756</name>
</gene>
<feature type="signal peptide" evidence="2">
    <location>
        <begin position="1"/>
        <end position="30"/>
    </location>
</feature>
<dbReference type="EMBL" id="FLUQ01000001">
    <property type="protein sequence ID" value="SBW00282.1"/>
    <property type="molecule type" value="Genomic_DNA"/>
</dbReference>
<feature type="chain" id="PRO_5012736064" evidence="2">
    <location>
        <begin position="31"/>
        <end position="671"/>
    </location>
</feature>
<protein>
    <submittedName>
        <fullName evidence="3">Uncharacterized protein</fullName>
    </submittedName>
</protein>
<name>A0A212JLI5_9DELT</name>
<organism evidence="3">
    <name type="scientific">uncultured delta proteobacterium</name>
    <dbReference type="NCBI Taxonomy" id="34034"/>
    <lineage>
        <taxon>Bacteria</taxon>
        <taxon>Deltaproteobacteria</taxon>
        <taxon>environmental samples</taxon>
    </lineage>
</organism>
<sequence>MKNTTHLPSLFRSLLAAGFAAGLLLAPAQAAEAATTAPAAATGAQAQDAAAEHTALLDELAKRAEERALFAAQTAPRLSSAFRDSRYRHRTDMAENLADALWELRSNPAVQKEWLEKLAGPDLDVRKRESMLREFESFWEETHYLAETLGRQDSRKGNLWTKFRGRYLPDPPNSDGGKQPGRPTHIYARTAETLKQAKAREALFADALVLNNALRQAKAGRHDIREYLGPLLKLKDMPDELQLAATLVGNEDIPRDRVLGLMQKLATDPAAARREIADAGKIAALEGRYLFATRMEGARDFVLLPLAGILPDAVRAVEKPGTIPLAAYEKTETEKTLSRKRMKELLPEDFRLRSEDGKSMVPLPFLEKGERLYMLLPEGPGARIFAGTPLDALAYVGPRVAEYAPDTAETLFAPFFMGNRGKDTYLIAAACGPEELAAHLGSLSVVSSAREKSLYGPFADFVWKEEDQRRWRIHSKHLKEKLPKDIPGETFRLAAVGDANALIALAPLADKKGLERLMGPIRGVWTKDNGRYDAEPWAEMRYAPSAKAEPFALGKSPVLGLNTTALKALIAGQEKYLVRAWADYALRGREEAADDDRRKEQYRAAIVETEAKFAAMHARGFVSPMDAGTALYLLEEFRKDAVKLEAMRAVLDDTAKSSARRVAAMQAIAYN</sequence>
<feature type="region of interest" description="Disordered" evidence="1">
    <location>
        <begin position="163"/>
        <end position="184"/>
    </location>
</feature>